<dbReference type="PANTHER" id="PTHR42648:SF28">
    <property type="entry name" value="TRANSPOSON-ENCODED PROTEIN WITH RIBONUCLEASE H-LIKE AND RETROVIRUS ZINC FINGER-LIKE DOMAINS"/>
    <property type="match status" value="1"/>
</dbReference>
<dbReference type="InterPro" id="IPR054722">
    <property type="entry name" value="PolX-like_BBD"/>
</dbReference>
<keyword evidence="1" id="KW-0378">Hydrolase</keyword>
<reference evidence="3" key="1">
    <citation type="journal article" date="2019" name="Sci. Rep.">
        <title>Draft genome of Tanacetum cinerariifolium, the natural source of mosquito coil.</title>
        <authorList>
            <person name="Yamashiro T."/>
            <person name="Shiraishi A."/>
            <person name="Satake H."/>
            <person name="Nakayama K."/>
        </authorList>
    </citation>
    <scope>NUCLEOTIDE SEQUENCE</scope>
</reference>
<evidence type="ECO:0000313" key="3">
    <source>
        <dbReference type="EMBL" id="GEU34581.1"/>
    </source>
</evidence>
<evidence type="ECO:0000259" key="2">
    <source>
        <dbReference type="Pfam" id="PF22936"/>
    </source>
</evidence>
<protein>
    <submittedName>
        <fullName evidence="3">Retrovirus-related Pol polyprotein from transposon TNT 1-94</fullName>
    </submittedName>
</protein>
<dbReference type="GO" id="GO:0008233">
    <property type="term" value="F:peptidase activity"/>
    <property type="evidence" value="ECO:0007669"/>
    <property type="project" value="UniProtKB-KW"/>
</dbReference>
<dbReference type="InterPro" id="IPR039537">
    <property type="entry name" value="Retrotran_Ty1/copia-like"/>
</dbReference>
<dbReference type="Pfam" id="PF22936">
    <property type="entry name" value="Pol_BBD"/>
    <property type="match status" value="1"/>
</dbReference>
<organism evidence="3">
    <name type="scientific">Tanacetum cinerariifolium</name>
    <name type="common">Dalmatian daisy</name>
    <name type="synonym">Chrysanthemum cinerariifolium</name>
    <dbReference type="NCBI Taxonomy" id="118510"/>
    <lineage>
        <taxon>Eukaryota</taxon>
        <taxon>Viridiplantae</taxon>
        <taxon>Streptophyta</taxon>
        <taxon>Embryophyta</taxon>
        <taxon>Tracheophyta</taxon>
        <taxon>Spermatophyta</taxon>
        <taxon>Magnoliopsida</taxon>
        <taxon>eudicotyledons</taxon>
        <taxon>Gunneridae</taxon>
        <taxon>Pentapetalae</taxon>
        <taxon>asterids</taxon>
        <taxon>campanulids</taxon>
        <taxon>Asterales</taxon>
        <taxon>Asteraceae</taxon>
        <taxon>Asteroideae</taxon>
        <taxon>Anthemideae</taxon>
        <taxon>Anthemidinae</taxon>
        <taxon>Tanacetum</taxon>
    </lineage>
</organism>
<dbReference type="EMBL" id="BKCJ010000592">
    <property type="protein sequence ID" value="GEU34581.1"/>
    <property type="molecule type" value="Genomic_DNA"/>
</dbReference>
<proteinExistence type="predicted"/>
<sequence length="225" mass="26282">MGQGFGMYFMGYDNGDLVMVVSEEMFLEWIMDSGDSYHMALRRDFLFDFKKFNDGTVFFCDNRACVISKIGKGYTLKFHNGRVKVIKGCLMVLSRTMKENYVHSLDGLHDLETRDVLGNKGSAKLEFFENYVLEKSTRVSFARGPHMTEGVIDYVHANLWGPSRVESMIDCQYFLSIVDDYSRRFWVHFLRHKNEALIKLKEWNVTTVKLRKPRVLNVPSTYDYI</sequence>
<gene>
    <name evidence="3" type="ORF">Tci_006559</name>
</gene>
<keyword evidence="1" id="KW-0645">Protease</keyword>
<accession>A0A6L2JCH2</accession>
<dbReference type="AlphaFoldDB" id="A0A6L2JCH2"/>
<comment type="caution">
    <text evidence="3">The sequence shown here is derived from an EMBL/GenBank/DDBJ whole genome shotgun (WGS) entry which is preliminary data.</text>
</comment>
<evidence type="ECO:0000256" key="1">
    <source>
        <dbReference type="ARBA" id="ARBA00022670"/>
    </source>
</evidence>
<name>A0A6L2JCH2_TANCI</name>
<dbReference type="GO" id="GO:0006508">
    <property type="term" value="P:proteolysis"/>
    <property type="evidence" value="ECO:0007669"/>
    <property type="project" value="UniProtKB-KW"/>
</dbReference>
<feature type="domain" description="Retrovirus-related Pol polyprotein from transposon TNT 1-94-like beta-barrel" evidence="2">
    <location>
        <begin position="29"/>
        <end position="92"/>
    </location>
</feature>
<dbReference type="PANTHER" id="PTHR42648">
    <property type="entry name" value="TRANSPOSASE, PUTATIVE-RELATED"/>
    <property type="match status" value="1"/>
</dbReference>